<dbReference type="EMBL" id="PFBH01000005">
    <property type="protein sequence ID" value="PIR85391.1"/>
    <property type="molecule type" value="Genomic_DNA"/>
</dbReference>
<sequence>METKIKATGSVMLTDELQKYVDKKLQKIAKLIEREDSHTLVETELGTTSAGHRTGDVFRAEFNISIDGELIRGEATKDTLHSAIDAAIGSVRREVRKNKAKNRDLIRKGARNVKNFFNKWGK</sequence>
<dbReference type="AlphaFoldDB" id="A0A2H0UG81"/>
<accession>A0A2H0UG81</accession>
<dbReference type="InterPro" id="IPR036567">
    <property type="entry name" value="RHF-like"/>
</dbReference>
<evidence type="ECO:0000313" key="1">
    <source>
        <dbReference type="EMBL" id="PIR85391.1"/>
    </source>
</evidence>
<comment type="caution">
    <text evidence="1">The sequence shown here is derived from an EMBL/GenBank/DDBJ whole genome shotgun (WGS) entry which is preliminary data.</text>
</comment>
<protein>
    <submittedName>
        <fullName evidence="1">Ribosomal subunit interface protein</fullName>
    </submittedName>
</protein>
<dbReference type="Pfam" id="PF02482">
    <property type="entry name" value="Ribosomal_S30AE"/>
    <property type="match status" value="1"/>
</dbReference>
<dbReference type="InterPro" id="IPR003489">
    <property type="entry name" value="RHF/RaiA"/>
</dbReference>
<organism evidence="1 2">
    <name type="scientific">Candidatus Kaiserbacteria bacterium CG10_big_fil_rev_8_21_14_0_10_45_20</name>
    <dbReference type="NCBI Taxonomy" id="1974607"/>
    <lineage>
        <taxon>Bacteria</taxon>
        <taxon>Candidatus Kaiseribacteriota</taxon>
    </lineage>
</organism>
<evidence type="ECO:0000313" key="2">
    <source>
        <dbReference type="Proteomes" id="UP000229315"/>
    </source>
</evidence>
<reference evidence="2" key="1">
    <citation type="submission" date="2017-09" db="EMBL/GenBank/DDBJ databases">
        <title>Depth-based differentiation of microbial function through sediment-hosted aquifers and enrichment of novel symbionts in the deep terrestrial subsurface.</title>
        <authorList>
            <person name="Probst A.J."/>
            <person name="Ladd B."/>
            <person name="Jarett J.K."/>
            <person name="Geller-Mcgrath D.E."/>
            <person name="Sieber C.M.K."/>
            <person name="Emerson J.B."/>
            <person name="Anantharaman K."/>
            <person name="Thomas B.C."/>
            <person name="Malmstrom R."/>
            <person name="Stieglmeier M."/>
            <person name="Klingl A."/>
            <person name="Woyke T."/>
            <person name="Ryan C.M."/>
            <person name="Banfield J.F."/>
        </authorList>
    </citation>
    <scope>NUCLEOTIDE SEQUENCE [LARGE SCALE GENOMIC DNA]</scope>
</reference>
<dbReference type="SUPFAM" id="SSF69754">
    <property type="entry name" value="Ribosome binding protein Y (YfiA homologue)"/>
    <property type="match status" value="1"/>
</dbReference>
<proteinExistence type="predicted"/>
<dbReference type="Gene3D" id="3.30.160.100">
    <property type="entry name" value="Ribosome hibernation promotion factor-like"/>
    <property type="match status" value="1"/>
</dbReference>
<dbReference type="Proteomes" id="UP000229315">
    <property type="component" value="Unassembled WGS sequence"/>
</dbReference>
<dbReference type="NCBIfam" id="TIGR00741">
    <property type="entry name" value="yfiA"/>
    <property type="match status" value="1"/>
</dbReference>
<name>A0A2H0UG81_9BACT</name>
<gene>
    <name evidence="1" type="primary">raiA</name>
    <name evidence="1" type="ORF">COU15_01010</name>
</gene>